<name>A0A239YEK6_9STAP</name>
<dbReference type="EMBL" id="LT906462">
    <property type="protein sequence ID" value="SNV56826.1"/>
    <property type="molecule type" value="Genomic_DNA"/>
</dbReference>
<keyword evidence="2" id="KW-1185">Reference proteome</keyword>
<dbReference type="PANTHER" id="PTHR36849">
    <property type="entry name" value="CYTOPLASMIC PROTEIN-RELATED"/>
    <property type="match status" value="1"/>
</dbReference>
<evidence type="ECO:0000313" key="1">
    <source>
        <dbReference type="EMBL" id="SNV56826.1"/>
    </source>
</evidence>
<dbReference type="Pfam" id="PF22752">
    <property type="entry name" value="DUF488-N3i"/>
    <property type="match status" value="1"/>
</dbReference>
<sequence>MVKVQMKRVYNDAHDDGIRILVDRVWPRGISKEKAALDYWEKQVGPTTELRKWFNHDPDKFEDFKKKYKQELQSGAQKDALDTIKHIMKESNQDITLIYAAKDETYNHVVILKEILNECI</sequence>
<organism evidence="1 2">
    <name type="scientific">Mammaliicoccus stepanovicii</name>
    <dbReference type="NCBI Taxonomy" id="643214"/>
    <lineage>
        <taxon>Bacteria</taxon>
        <taxon>Bacillati</taxon>
        <taxon>Bacillota</taxon>
        <taxon>Bacilli</taxon>
        <taxon>Bacillales</taxon>
        <taxon>Staphylococcaceae</taxon>
        <taxon>Mammaliicoccus</taxon>
    </lineage>
</organism>
<evidence type="ECO:0000313" key="2">
    <source>
        <dbReference type="Proteomes" id="UP000242084"/>
    </source>
</evidence>
<gene>
    <name evidence="1" type="ORF">SAMEA4384403_00279</name>
</gene>
<proteinExistence type="predicted"/>
<dbReference type="InterPro" id="IPR052552">
    <property type="entry name" value="YeaO-like"/>
</dbReference>
<dbReference type="PANTHER" id="PTHR36849:SF1">
    <property type="entry name" value="CYTOPLASMIC PROTEIN"/>
    <property type="match status" value="1"/>
</dbReference>
<accession>A0A239YEK6</accession>
<reference evidence="1 2" key="1">
    <citation type="submission" date="2017-06" db="EMBL/GenBank/DDBJ databases">
        <authorList>
            <consortium name="Pathogen Informatics"/>
        </authorList>
    </citation>
    <scope>NUCLEOTIDE SEQUENCE [LARGE SCALE GENOMIC DNA]</scope>
    <source>
        <strain evidence="1 2">NCTC13839</strain>
    </source>
</reference>
<dbReference type="RefSeq" id="WP_308629185.1">
    <property type="nucleotide sequence ID" value="NZ_BMDM01000007.1"/>
</dbReference>
<protein>
    <submittedName>
        <fullName evidence="1">Putative cytosolic protein</fullName>
    </submittedName>
</protein>
<dbReference type="AlphaFoldDB" id="A0A239YEK6"/>
<dbReference type="KEGG" id="sste:SAMEA4384403_0279"/>
<dbReference type="Proteomes" id="UP000242084">
    <property type="component" value="Chromosome 1"/>
</dbReference>